<accession>A0ABS7DA07</accession>
<dbReference type="SUPFAM" id="SSF55383">
    <property type="entry name" value="Copper amine oxidase, domain N"/>
    <property type="match status" value="1"/>
</dbReference>
<proteinExistence type="predicted"/>
<dbReference type="InterPro" id="IPR036514">
    <property type="entry name" value="SGNH_hydro_sf"/>
</dbReference>
<evidence type="ECO:0000256" key="1">
    <source>
        <dbReference type="SAM" id="SignalP"/>
    </source>
</evidence>
<sequence>MYRKLRKKRAAAAVLTAALLVGTVNWNNAIIHAASQQNASPYAAAAAVAEAASALNIVAVGDSLTAGYEHGMTESAVPYGYVDRVYEQALYHGRVSIQNFGMLGLKSVGLSAWLNAAAQGNAITAEEAQNNLSSYPRASATIAKTAALKTAIEGANLVIMTIGGNDFTPIIEEVRQNPLTTEQLAARFDDVLAAYETSLQASLRSIIAINPKARIVISDQYLPVPKPSAVNKAVTEEQYAVLLGGVAKLRNAVETLAATLRNEGVAIDTVNISEPFAGKELQYTDIIKGDIHPKQAGYQVMGRAFAETIWGEYREPAVLAAGEPLRVIINGKQLSGGNKPVLKNNTTFLPMRDIANAMNASLQWDGKTQTATIKAGNKEVAFRIGAKSMKVNGQELPLAMPAYLEKSGQTSVTYLPLAALSKGLGYQVEYRKTITTVFINK</sequence>
<dbReference type="Pfam" id="PF07833">
    <property type="entry name" value="Cu_amine_oxidN1"/>
    <property type="match status" value="1"/>
</dbReference>
<dbReference type="InterPro" id="IPR036582">
    <property type="entry name" value="Mao_N_sf"/>
</dbReference>
<dbReference type="InterPro" id="IPR013830">
    <property type="entry name" value="SGNH_hydro"/>
</dbReference>
<evidence type="ECO:0000313" key="4">
    <source>
        <dbReference type="EMBL" id="MBW7476710.1"/>
    </source>
</evidence>
<evidence type="ECO:0000259" key="2">
    <source>
        <dbReference type="Pfam" id="PF07833"/>
    </source>
</evidence>
<evidence type="ECO:0000313" key="5">
    <source>
        <dbReference type="Proteomes" id="UP000812277"/>
    </source>
</evidence>
<dbReference type="Gene3D" id="3.30.457.10">
    <property type="entry name" value="Copper amine oxidase-like, N-terminal domain"/>
    <property type="match status" value="1"/>
</dbReference>
<feature type="domain" description="Copper amine oxidase-like N-terminal" evidence="2">
    <location>
        <begin position="329"/>
        <end position="439"/>
    </location>
</feature>
<feature type="signal peptide" evidence="1">
    <location>
        <begin position="1"/>
        <end position="26"/>
    </location>
</feature>
<organism evidence="4 5">
    <name type="scientific">Paenibacillus oenotherae</name>
    <dbReference type="NCBI Taxonomy" id="1435645"/>
    <lineage>
        <taxon>Bacteria</taxon>
        <taxon>Bacillati</taxon>
        <taxon>Bacillota</taxon>
        <taxon>Bacilli</taxon>
        <taxon>Bacillales</taxon>
        <taxon>Paenibacillaceae</taxon>
        <taxon>Paenibacillus</taxon>
    </lineage>
</organism>
<reference evidence="4 5" key="1">
    <citation type="submission" date="2021-07" db="EMBL/GenBank/DDBJ databases">
        <title>Paenibacillus radiodurans sp. nov., isolated from the southeastern edge of Tengger Desert.</title>
        <authorList>
            <person name="Zhang G."/>
        </authorList>
    </citation>
    <scope>NUCLEOTIDE SEQUENCE [LARGE SCALE GENOMIC DNA]</scope>
    <source>
        <strain evidence="4 5">DT7-4</strain>
    </source>
</reference>
<dbReference type="PANTHER" id="PTHR30383:SF5">
    <property type="entry name" value="SGNH HYDROLASE-TYPE ESTERASE DOMAIN-CONTAINING PROTEIN"/>
    <property type="match status" value="1"/>
</dbReference>
<feature type="chain" id="PRO_5045403911" evidence="1">
    <location>
        <begin position="27"/>
        <end position="441"/>
    </location>
</feature>
<feature type="domain" description="SGNH hydrolase-type esterase" evidence="3">
    <location>
        <begin position="59"/>
        <end position="300"/>
    </location>
</feature>
<dbReference type="SUPFAM" id="SSF52266">
    <property type="entry name" value="SGNH hydrolase"/>
    <property type="match status" value="1"/>
</dbReference>
<dbReference type="PANTHER" id="PTHR30383">
    <property type="entry name" value="THIOESTERASE 1/PROTEASE 1/LYSOPHOSPHOLIPASE L1"/>
    <property type="match status" value="1"/>
</dbReference>
<gene>
    <name evidence="4" type="ORF">K0T92_18490</name>
</gene>
<comment type="caution">
    <text evidence="4">The sequence shown here is derived from an EMBL/GenBank/DDBJ whole genome shotgun (WGS) entry which is preliminary data.</text>
</comment>
<evidence type="ECO:0000259" key="3">
    <source>
        <dbReference type="Pfam" id="PF13472"/>
    </source>
</evidence>
<dbReference type="RefSeq" id="WP_219873963.1">
    <property type="nucleotide sequence ID" value="NZ_JAHZIJ010000016.1"/>
</dbReference>
<name>A0ABS7DA07_9BACL</name>
<dbReference type="EMBL" id="JAHZIJ010000016">
    <property type="protein sequence ID" value="MBW7476710.1"/>
    <property type="molecule type" value="Genomic_DNA"/>
</dbReference>
<dbReference type="InterPro" id="IPR012854">
    <property type="entry name" value="Cu_amine_oxidase-like_N"/>
</dbReference>
<dbReference type="Gene3D" id="3.40.50.1110">
    <property type="entry name" value="SGNH hydrolase"/>
    <property type="match status" value="1"/>
</dbReference>
<dbReference type="Proteomes" id="UP000812277">
    <property type="component" value="Unassembled WGS sequence"/>
</dbReference>
<keyword evidence="1" id="KW-0732">Signal</keyword>
<dbReference type="InterPro" id="IPR051532">
    <property type="entry name" value="Ester_Hydrolysis_Enzymes"/>
</dbReference>
<dbReference type="Pfam" id="PF13472">
    <property type="entry name" value="Lipase_GDSL_2"/>
    <property type="match status" value="1"/>
</dbReference>
<protein>
    <submittedName>
        <fullName evidence="4">Copper amine oxidase</fullName>
    </submittedName>
</protein>
<keyword evidence="5" id="KW-1185">Reference proteome</keyword>